<dbReference type="PATRIC" id="fig|1310607.3.peg.1624"/>
<gene>
    <name evidence="2" type="ORF">J506_1671</name>
</gene>
<organism evidence="2 3">
    <name type="scientific">Acinetobacter baumannii 625974</name>
    <dbReference type="NCBI Taxonomy" id="1310607"/>
    <lineage>
        <taxon>Bacteria</taxon>
        <taxon>Pseudomonadati</taxon>
        <taxon>Pseudomonadota</taxon>
        <taxon>Gammaproteobacteria</taxon>
        <taxon>Moraxellales</taxon>
        <taxon>Moraxellaceae</taxon>
        <taxon>Acinetobacter</taxon>
        <taxon>Acinetobacter calcoaceticus/baumannii complex</taxon>
    </lineage>
</organism>
<evidence type="ECO:0000313" key="2">
    <source>
        <dbReference type="EMBL" id="EXC07852.1"/>
    </source>
</evidence>
<evidence type="ECO:0000256" key="1">
    <source>
        <dbReference type="SAM" id="Phobius"/>
    </source>
</evidence>
<dbReference type="EMBL" id="JEXD01000010">
    <property type="protein sequence ID" value="EXC07852.1"/>
    <property type="molecule type" value="Genomic_DNA"/>
</dbReference>
<accession>A0A009PHI6</accession>
<keyword evidence="1" id="KW-1133">Transmembrane helix</keyword>
<reference evidence="2 3" key="1">
    <citation type="submission" date="2014-02" db="EMBL/GenBank/DDBJ databases">
        <title>Comparative genomics and transcriptomics to identify genetic mechanisms underlying the emergence of carbapenem resistant Acinetobacter baumannii (CRAb).</title>
        <authorList>
            <person name="Harris A.D."/>
            <person name="Johnson K.J."/>
            <person name="George J."/>
            <person name="Shefchek K."/>
            <person name="Daugherty S.C."/>
            <person name="Parankush S."/>
            <person name="Sadzewicz L."/>
            <person name="Tallon L."/>
            <person name="Sengamalay N."/>
            <person name="Hazen T.H."/>
            <person name="Rasko D.A."/>
        </authorList>
    </citation>
    <scope>NUCLEOTIDE SEQUENCE [LARGE SCALE GENOMIC DNA]</scope>
    <source>
        <strain evidence="2 3">625974</strain>
    </source>
</reference>
<evidence type="ECO:0000313" key="3">
    <source>
        <dbReference type="Proteomes" id="UP000021108"/>
    </source>
</evidence>
<proteinExistence type="predicted"/>
<name>A0A009PHI6_ACIBA</name>
<keyword evidence="1" id="KW-0812">Transmembrane</keyword>
<sequence>MEDFIKLIYWCLKEMNEMKAWRFVAILITLIICTYLWKM</sequence>
<comment type="caution">
    <text evidence="2">The sequence shown here is derived from an EMBL/GenBank/DDBJ whole genome shotgun (WGS) entry which is preliminary data.</text>
</comment>
<dbReference type="Proteomes" id="UP000021108">
    <property type="component" value="Unassembled WGS sequence"/>
</dbReference>
<keyword evidence="1" id="KW-0472">Membrane</keyword>
<feature type="transmembrane region" description="Helical" evidence="1">
    <location>
        <begin position="20"/>
        <end position="37"/>
    </location>
</feature>
<dbReference type="AlphaFoldDB" id="A0A009PHI6"/>
<protein>
    <submittedName>
        <fullName evidence="2">Uncharacterized protein</fullName>
    </submittedName>
</protein>